<protein>
    <submittedName>
        <fullName evidence="1">Uncharacterized protein</fullName>
    </submittedName>
</protein>
<comment type="caution">
    <text evidence="1">The sequence shown here is derived from an EMBL/GenBank/DDBJ whole genome shotgun (WGS) entry which is preliminary data.</text>
</comment>
<reference evidence="1" key="1">
    <citation type="submission" date="2009-10" db="EMBL/GenBank/DDBJ databases">
        <title>Diversity of trophic interactions inside an arsenic-rich microbial ecosystem.</title>
        <authorList>
            <person name="Bertin P.N."/>
            <person name="Heinrich-Salmeron A."/>
            <person name="Pelletier E."/>
            <person name="Goulhen-Chollet F."/>
            <person name="Arsene-Ploetze F."/>
            <person name="Gallien S."/>
            <person name="Calteau A."/>
            <person name="Vallenet D."/>
            <person name="Casiot C."/>
            <person name="Chane-Woon-Ming B."/>
            <person name="Giloteaux L."/>
            <person name="Barakat M."/>
            <person name="Bonnefoy V."/>
            <person name="Bruneel O."/>
            <person name="Chandler M."/>
            <person name="Cleiss J."/>
            <person name="Duran R."/>
            <person name="Elbaz-Poulichet F."/>
            <person name="Fonknechten N."/>
            <person name="Lauga B."/>
            <person name="Mornico D."/>
            <person name="Ortet P."/>
            <person name="Schaeffer C."/>
            <person name="Siguier P."/>
            <person name="Alexander Thil Smith A."/>
            <person name="Van Dorsselaer A."/>
            <person name="Weissenbach J."/>
            <person name="Medigue C."/>
            <person name="Le Paslier D."/>
        </authorList>
    </citation>
    <scope>NUCLEOTIDE SEQUENCE</scope>
</reference>
<evidence type="ECO:0000313" key="1">
    <source>
        <dbReference type="EMBL" id="CBI07488.1"/>
    </source>
</evidence>
<gene>
    <name evidence="1" type="ORF">CARN6_0824</name>
</gene>
<organism evidence="1">
    <name type="scientific">mine drainage metagenome</name>
    <dbReference type="NCBI Taxonomy" id="410659"/>
    <lineage>
        <taxon>unclassified sequences</taxon>
        <taxon>metagenomes</taxon>
        <taxon>ecological metagenomes</taxon>
    </lineage>
</organism>
<sequence>MYDPDDTAESAAEPLSIHELQLIFRAQLLACLEECARGRRGLFASKDHLKLDQLGTASPQQPWPEAERLRELAFALQSLQAQQYAESGEESASILVEQFLDLCSIHGEADPGEPRLARAFLQQVSQEKPC</sequence>
<dbReference type="EMBL" id="CABQ01000091">
    <property type="protein sequence ID" value="CBI07488.1"/>
    <property type="molecule type" value="Genomic_DNA"/>
</dbReference>
<proteinExistence type="predicted"/>
<accession>E6QJS1</accession>
<name>E6QJS1_9ZZZZ</name>
<dbReference type="AlphaFoldDB" id="E6QJS1"/>